<reference evidence="3 4" key="1">
    <citation type="submission" date="2020-03" db="EMBL/GenBank/DDBJ databases">
        <title>Draft Genome Sequence of Cudoniella acicularis.</title>
        <authorList>
            <person name="Buettner E."/>
            <person name="Kellner H."/>
        </authorList>
    </citation>
    <scope>NUCLEOTIDE SEQUENCE [LARGE SCALE GENOMIC DNA]</scope>
    <source>
        <strain evidence="3 4">DSM 108380</strain>
    </source>
</reference>
<dbReference type="EMBL" id="JAAMPI010000222">
    <property type="protein sequence ID" value="KAF4633922.1"/>
    <property type="molecule type" value="Genomic_DNA"/>
</dbReference>
<feature type="compositionally biased region" description="Basic residues" evidence="1">
    <location>
        <begin position="394"/>
        <end position="403"/>
    </location>
</feature>
<feature type="chain" id="PRO_5034567241" evidence="2">
    <location>
        <begin position="27"/>
        <end position="441"/>
    </location>
</feature>
<evidence type="ECO:0000256" key="1">
    <source>
        <dbReference type="SAM" id="MobiDB-lite"/>
    </source>
</evidence>
<dbReference type="AlphaFoldDB" id="A0A8H4RSY3"/>
<feature type="region of interest" description="Disordered" evidence="1">
    <location>
        <begin position="393"/>
        <end position="423"/>
    </location>
</feature>
<gene>
    <name evidence="3" type="ORF">G7Y89_g4196</name>
</gene>
<sequence length="441" mass="47080">MSPNLTSRYFLAVWLQIFLLAEIINARRIALTNAIGTASVTFARRDFSSASISAGTPITIAPSALPTAAPRTLHGGTQWVSLSGTTEIQYDMTISNMIPVWTANETNFLTVLPATATNASPSTVYFSFITSTPSSISGVPMAEPSIQAVVIAPALIPVLQRIISSGGGDKTNDTIDEQIVGALAARGYEASNAELIPLLGILITFLRLNFGTDPNAGLKVSPYLDMNERIPDYVTVISTSSEEPIVTAIPELAYPDWMNLRVFYPPVGPLPTDFDFGSPYTSTSVSKAAPTPTCFPNSLSANTSEAIDHAKEFCGGSVMSANDTCEYIQWAGTNQYLALGYEASNGTCMADCPTTFANMFNTCQSGDTISGSAVFVDGCGSFAFNITDIPPRRPIPRFLRRRTQPSTATTPHKPSKSPGLPPTGKYMQLNHFGKLLVADGN</sequence>
<organism evidence="3 4">
    <name type="scientific">Cudoniella acicularis</name>
    <dbReference type="NCBI Taxonomy" id="354080"/>
    <lineage>
        <taxon>Eukaryota</taxon>
        <taxon>Fungi</taxon>
        <taxon>Dikarya</taxon>
        <taxon>Ascomycota</taxon>
        <taxon>Pezizomycotina</taxon>
        <taxon>Leotiomycetes</taxon>
        <taxon>Helotiales</taxon>
        <taxon>Tricladiaceae</taxon>
        <taxon>Cudoniella</taxon>
    </lineage>
</organism>
<dbReference type="OrthoDB" id="10403461at2759"/>
<protein>
    <submittedName>
        <fullName evidence="3">Uncharacterized protein</fullName>
    </submittedName>
</protein>
<name>A0A8H4RSY3_9HELO</name>
<dbReference type="Proteomes" id="UP000566819">
    <property type="component" value="Unassembled WGS sequence"/>
</dbReference>
<evidence type="ECO:0000313" key="3">
    <source>
        <dbReference type="EMBL" id="KAF4633922.1"/>
    </source>
</evidence>
<feature type="signal peptide" evidence="2">
    <location>
        <begin position="1"/>
        <end position="26"/>
    </location>
</feature>
<comment type="caution">
    <text evidence="3">The sequence shown here is derived from an EMBL/GenBank/DDBJ whole genome shotgun (WGS) entry which is preliminary data.</text>
</comment>
<accession>A0A8H4RSY3</accession>
<evidence type="ECO:0000256" key="2">
    <source>
        <dbReference type="SAM" id="SignalP"/>
    </source>
</evidence>
<keyword evidence="2" id="KW-0732">Signal</keyword>
<proteinExistence type="predicted"/>
<evidence type="ECO:0000313" key="4">
    <source>
        <dbReference type="Proteomes" id="UP000566819"/>
    </source>
</evidence>
<keyword evidence="4" id="KW-1185">Reference proteome</keyword>